<reference evidence="8 9" key="1">
    <citation type="submission" date="2013-03" db="EMBL/GenBank/DDBJ databases">
        <title>The Genome Sequence of Capronia coronata CBS 617.96.</title>
        <authorList>
            <consortium name="The Broad Institute Genomics Platform"/>
            <person name="Cuomo C."/>
            <person name="de Hoog S."/>
            <person name="Gorbushina A."/>
            <person name="Walker B."/>
            <person name="Young S.K."/>
            <person name="Zeng Q."/>
            <person name="Gargeya S."/>
            <person name="Fitzgerald M."/>
            <person name="Haas B."/>
            <person name="Abouelleil A."/>
            <person name="Allen A.W."/>
            <person name="Alvarado L."/>
            <person name="Arachchi H.M."/>
            <person name="Berlin A.M."/>
            <person name="Chapman S.B."/>
            <person name="Gainer-Dewar J."/>
            <person name="Goldberg J."/>
            <person name="Griggs A."/>
            <person name="Gujja S."/>
            <person name="Hansen M."/>
            <person name="Howarth C."/>
            <person name="Imamovic A."/>
            <person name="Ireland A."/>
            <person name="Larimer J."/>
            <person name="McCowan C."/>
            <person name="Murphy C."/>
            <person name="Pearson M."/>
            <person name="Poon T.W."/>
            <person name="Priest M."/>
            <person name="Roberts A."/>
            <person name="Saif S."/>
            <person name="Shea T."/>
            <person name="Sisk P."/>
            <person name="Sykes S."/>
            <person name="Wortman J."/>
            <person name="Nusbaum C."/>
            <person name="Birren B."/>
        </authorList>
    </citation>
    <scope>NUCLEOTIDE SEQUENCE [LARGE SCALE GENOMIC DNA]</scope>
    <source>
        <strain evidence="8 9">CBS 617.96</strain>
    </source>
</reference>
<dbReference type="HOGENOM" id="CLU_044656_2_2_1"/>
<evidence type="ECO:0000313" key="8">
    <source>
        <dbReference type="EMBL" id="EXJ87876.1"/>
    </source>
</evidence>
<dbReference type="InterPro" id="IPR028361">
    <property type="entry name" value="GPI_transamidase"/>
</dbReference>
<proteinExistence type="inferred from homology"/>
<dbReference type="GO" id="GO:0042765">
    <property type="term" value="C:GPI-anchor transamidase complex"/>
    <property type="evidence" value="ECO:0007669"/>
    <property type="project" value="InterPro"/>
</dbReference>
<dbReference type="PRINTS" id="PR00776">
    <property type="entry name" value="HEMOGLOBNASE"/>
</dbReference>
<dbReference type="Proteomes" id="UP000019484">
    <property type="component" value="Unassembled WGS sequence"/>
</dbReference>
<evidence type="ECO:0000256" key="2">
    <source>
        <dbReference type="ARBA" id="ARBA00009941"/>
    </source>
</evidence>
<evidence type="ECO:0000256" key="6">
    <source>
        <dbReference type="SAM" id="MobiDB-lite"/>
    </source>
</evidence>
<dbReference type="InterPro" id="IPR001096">
    <property type="entry name" value="Peptidase_C13"/>
</dbReference>
<dbReference type="PIRSF" id="PIRSF019663">
    <property type="entry name" value="Legumain"/>
    <property type="match status" value="1"/>
</dbReference>
<dbReference type="GeneID" id="19159681"/>
<evidence type="ECO:0000256" key="3">
    <source>
        <dbReference type="ARBA" id="ARBA00022502"/>
    </source>
</evidence>
<organism evidence="8 9">
    <name type="scientific">Capronia coronata CBS 617.96</name>
    <dbReference type="NCBI Taxonomy" id="1182541"/>
    <lineage>
        <taxon>Eukaryota</taxon>
        <taxon>Fungi</taxon>
        <taxon>Dikarya</taxon>
        <taxon>Ascomycota</taxon>
        <taxon>Pezizomycotina</taxon>
        <taxon>Eurotiomycetes</taxon>
        <taxon>Chaetothyriomycetidae</taxon>
        <taxon>Chaetothyriales</taxon>
        <taxon>Herpotrichiellaceae</taxon>
        <taxon>Capronia</taxon>
    </lineage>
</organism>
<protein>
    <recommendedName>
        <fullName evidence="10">GPI-anchor transamidase</fullName>
    </recommendedName>
</protein>
<gene>
    <name evidence="8" type="ORF">A1O1_04803</name>
</gene>
<feature type="active site" description="Nucleophile" evidence="5">
    <location>
        <position position="185"/>
    </location>
</feature>
<dbReference type="GO" id="GO:0003923">
    <property type="term" value="F:GPI-anchor transamidase activity"/>
    <property type="evidence" value="ECO:0007669"/>
    <property type="project" value="InterPro"/>
</dbReference>
<feature type="region of interest" description="Disordered" evidence="6">
    <location>
        <begin position="342"/>
        <end position="368"/>
    </location>
</feature>
<dbReference type="PANTHER" id="PTHR48067">
    <property type="entry name" value="GPI-ANCHOR TRANSAMIDASE"/>
    <property type="match status" value="1"/>
</dbReference>
<name>W9YF68_9EURO</name>
<keyword evidence="3" id="KW-0337">GPI-anchor biosynthesis</keyword>
<dbReference type="AlphaFoldDB" id="W9YF68"/>
<comment type="pathway">
    <text evidence="1">Glycolipid biosynthesis; glycosylphosphatidylinositol-anchor biosynthesis.</text>
</comment>
<evidence type="ECO:0000256" key="1">
    <source>
        <dbReference type="ARBA" id="ARBA00004687"/>
    </source>
</evidence>
<dbReference type="UniPathway" id="UPA00196"/>
<dbReference type="eggNOG" id="KOG1349">
    <property type="taxonomic scope" value="Eukaryota"/>
</dbReference>
<dbReference type="GO" id="GO:0006506">
    <property type="term" value="P:GPI anchor biosynthetic process"/>
    <property type="evidence" value="ECO:0007669"/>
    <property type="project" value="UniProtKB-UniPathway"/>
</dbReference>
<keyword evidence="9" id="KW-1185">Reference proteome</keyword>
<evidence type="ECO:0000313" key="9">
    <source>
        <dbReference type="Proteomes" id="UP000019484"/>
    </source>
</evidence>
<dbReference type="GO" id="GO:0016255">
    <property type="term" value="P:attachment of GPI anchor to protein"/>
    <property type="evidence" value="ECO:0007669"/>
    <property type="project" value="InterPro"/>
</dbReference>
<evidence type="ECO:0000256" key="5">
    <source>
        <dbReference type="PIRSR" id="PIRSR019663-1"/>
    </source>
</evidence>
<feature type="signal peptide" evidence="7">
    <location>
        <begin position="1"/>
        <end position="19"/>
    </location>
</feature>
<evidence type="ECO:0000256" key="4">
    <source>
        <dbReference type="ARBA" id="ARBA00022729"/>
    </source>
</evidence>
<dbReference type="OrthoDB" id="192611at2759"/>
<evidence type="ECO:0000256" key="7">
    <source>
        <dbReference type="SAM" id="SignalP"/>
    </source>
</evidence>
<dbReference type="EMBL" id="AMWN01000004">
    <property type="protein sequence ID" value="EXJ87876.1"/>
    <property type="molecule type" value="Genomic_DNA"/>
</dbReference>
<evidence type="ECO:0008006" key="10">
    <source>
        <dbReference type="Google" id="ProtNLM"/>
    </source>
</evidence>
<dbReference type="RefSeq" id="XP_007723882.1">
    <property type="nucleotide sequence ID" value="XM_007725692.1"/>
</dbReference>
<dbReference type="STRING" id="1182541.W9YF68"/>
<keyword evidence="4 7" id="KW-0732">Signal</keyword>
<dbReference type="Gene3D" id="3.40.50.1460">
    <property type="match status" value="1"/>
</dbReference>
<dbReference type="GO" id="GO:0006508">
    <property type="term" value="P:proteolysis"/>
    <property type="evidence" value="ECO:0007669"/>
    <property type="project" value="InterPro"/>
</dbReference>
<feature type="compositionally biased region" description="Polar residues" evidence="6">
    <location>
        <begin position="344"/>
        <end position="368"/>
    </location>
</feature>
<sequence length="394" mass="44693">MRPSQFLWTLLSLVTVTCAAHTSNWAVLVSTSRFWFNYRHLANTLSLYRTVKRLGIPDSQILLLLPDDMACNPRNAFSGTVYSNADRRMDLYGENVEVDYRGYEVTVENFIRLLTDRWEEGVPASKRLQTDEGSNILIYMTGHGGSEFLKFQDSEEISSWDLADAFSQMREKKRYNEMLFMIDTCQANTLYRQFYTPGIIATGSSEEDESSYSHHADNDVGVAVIDRWTYYVLEFLETQVTGPTSDKTLGDLFDSYDVGKIHSNPGVRWDLFPGGEQAGRSRRVVDFFGNVQNVELQGNKSGVELLKDDLEGLKRLVRDYESFAAAQENNNTEMLDVLQRRTEPTNGKNTPPLTKQNPVGRVNTSETSQWTRRIGGATVLSGLAALWYFAPKLV</sequence>
<dbReference type="PIRSF" id="PIRSF500138">
    <property type="entry name" value="GPI8"/>
    <property type="match status" value="1"/>
</dbReference>
<feature type="chain" id="PRO_5028054698" description="GPI-anchor transamidase" evidence="7">
    <location>
        <begin position="20"/>
        <end position="394"/>
    </location>
</feature>
<dbReference type="FunFam" id="3.40.50.1460:FF:000003">
    <property type="entry name" value="GPI-anchor transamidase"/>
    <property type="match status" value="1"/>
</dbReference>
<dbReference type="PANTHER" id="PTHR48067:SF1">
    <property type="entry name" value="GPI-ANCHOR TRANSAMIDASE"/>
    <property type="match status" value="1"/>
</dbReference>
<comment type="similarity">
    <text evidence="2">Belongs to the peptidase C13 family.</text>
</comment>
<accession>W9YF68</accession>
<feature type="active site" evidence="5">
    <location>
        <position position="143"/>
    </location>
</feature>
<dbReference type="Pfam" id="PF01650">
    <property type="entry name" value="Peptidase_C13"/>
    <property type="match status" value="1"/>
</dbReference>
<comment type="caution">
    <text evidence="8">The sequence shown here is derived from an EMBL/GenBank/DDBJ whole genome shotgun (WGS) entry which is preliminary data.</text>
</comment>